<dbReference type="InterPro" id="IPR002126">
    <property type="entry name" value="Cadherin-like_dom"/>
</dbReference>
<dbReference type="InterPro" id="IPR013320">
    <property type="entry name" value="ConA-like_dom_sf"/>
</dbReference>
<dbReference type="RefSeq" id="WP_209749298.1">
    <property type="nucleotide sequence ID" value="NZ_JBHSMH010000030.1"/>
</dbReference>
<accession>A0ABW0LWZ8</accession>
<dbReference type="EMBL" id="JBHSMH010000030">
    <property type="protein sequence ID" value="MFC5469251.1"/>
    <property type="molecule type" value="Genomic_DNA"/>
</dbReference>
<comment type="caution">
    <text evidence="2">The sequence shown here is derived from an EMBL/GenBank/DDBJ whole genome shotgun (WGS) entry which is preliminary data.</text>
</comment>
<protein>
    <recommendedName>
        <fullName evidence="1">Cadherin domain-containing protein</fullName>
    </recommendedName>
</protein>
<keyword evidence="3" id="KW-1185">Reference proteome</keyword>
<feature type="domain" description="Cadherin" evidence="1">
    <location>
        <begin position="123"/>
        <end position="227"/>
    </location>
</feature>
<evidence type="ECO:0000313" key="3">
    <source>
        <dbReference type="Proteomes" id="UP001596105"/>
    </source>
</evidence>
<proteinExistence type="predicted"/>
<sequence>MATLYLDRAPVGVAYAYGWVHLGIPNQVDLAAGKDVYSGNRGSAEIDEVRVWNSVRPESDIVKYKNRRLSGNEPGLSLNWNFDTVLPSLTEGTIAYGTRDGAVPNVLYEDDGTVPVPILEFNDNDAAADAYTLSLSVANGMLSLSSTSGLTRVDGDNGSASMTWSGSRSDLIAALKTLSYRSVADYYGNDALAVSVADSGSADDPAPATGTYSIPLTIHAVNDSPSFVAGTDVMAQYDEPPVAIPGWATGITAGQYENQGLSFALTTDRPDLFRQQPAIDPSGTLSFQPALDTAGTANVAIVMKDDGGTAMGGADATTGNFRITVSRSNRSPLIAERSALRKRPRCGRYVVDGRSQR</sequence>
<organism evidence="2 3">
    <name type="scientific">Cohnella suwonensis</name>
    <dbReference type="NCBI Taxonomy" id="696072"/>
    <lineage>
        <taxon>Bacteria</taxon>
        <taxon>Bacillati</taxon>
        <taxon>Bacillota</taxon>
        <taxon>Bacilli</taxon>
        <taxon>Bacillales</taxon>
        <taxon>Paenibacillaceae</taxon>
        <taxon>Cohnella</taxon>
    </lineage>
</organism>
<reference evidence="3" key="1">
    <citation type="journal article" date="2019" name="Int. J. Syst. Evol. Microbiol.">
        <title>The Global Catalogue of Microorganisms (GCM) 10K type strain sequencing project: providing services to taxonomists for standard genome sequencing and annotation.</title>
        <authorList>
            <consortium name="The Broad Institute Genomics Platform"/>
            <consortium name="The Broad Institute Genome Sequencing Center for Infectious Disease"/>
            <person name="Wu L."/>
            <person name="Ma J."/>
        </authorList>
    </citation>
    <scope>NUCLEOTIDE SEQUENCE [LARGE SCALE GENOMIC DNA]</scope>
    <source>
        <strain evidence="3">CCUG 57113</strain>
    </source>
</reference>
<dbReference type="Gene3D" id="2.60.120.200">
    <property type="match status" value="1"/>
</dbReference>
<dbReference type="Proteomes" id="UP001596105">
    <property type="component" value="Unassembled WGS sequence"/>
</dbReference>
<evidence type="ECO:0000259" key="1">
    <source>
        <dbReference type="PROSITE" id="PS50268"/>
    </source>
</evidence>
<name>A0ABW0LWZ8_9BACL</name>
<dbReference type="SUPFAM" id="SSF49899">
    <property type="entry name" value="Concanavalin A-like lectins/glucanases"/>
    <property type="match status" value="1"/>
</dbReference>
<dbReference type="PROSITE" id="PS50268">
    <property type="entry name" value="CADHERIN_2"/>
    <property type="match status" value="1"/>
</dbReference>
<gene>
    <name evidence="2" type="ORF">ACFPPD_11015</name>
</gene>
<evidence type="ECO:0000313" key="2">
    <source>
        <dbReference type="EMBL" id="MFC5469251.1"/>
    </source>
</evidence>